<keyword evidence="1" id="KW-0472">Membrane</keyword>
<evidence type="ECO:0000313" key="3">
    <source>
        <dbReference type="Proteomes" id="UP000292939"/>
    </source>
</evidence>
<dbReference type="AlphaFoldDB" id="A0A4P6UFU2"/>
<dbReference type="Proteomes" id="UP000292939">
    <property type="component" value="Chromosome"/>
</dbReference>
<dbReference type="InterPro" id="IPR045936">
    <property type="entry name" value="DUF6356"/>
</dbReference>
<evidence type="ECO:0008006" key="4">
    <source>
        <dbReference type="Google" id="ProtNLM"/>
    </source>
</evidence>
<protein>
    <recommendedName>
        <fullName evidence="4">Capsule biosynthesis protein</fullName>
    </recommendedName>
</protein>
<dbReference type="Pfam" id="PF19883">
    <property type="entry name" value="DUF6356"/>
    <property type="match status" value="1"/>
</dbReference>
<keyword evidence="1" id="KW-0812">Transmembrane</keyword>
<dbReference type="KEGG" id="hgr:DW355_03300"/>
<dbReference type="RefSeq" id="WP_131277941.1">
    <property type="nucleotide sequence ID" value="NZ_CP031395.1"/>
</dbReference>
<name>A0A4P6UFU2_9BURK</name>
<feature type="transmembrane region" description="Helical" evidence="1">
    <location>
        <begin position="29"/>
        <end position="50"/>
    </location>
</feature>
<evidence type="ECO:0000313" key="2">
    <source>
        <dbReference type="EMBL" id="QBK03932.1"/>
    </source>
</evidence>
<evidence type="ECO:0000256" key="1">
    <source>
        <dbReference type="SAM" id="Phobius"/>
    </source>
</evidence>
<dbReference type="EMBL" id="CP031395">
    <property type="protein sequence ID" value="QBK03932.1"/>
    <property type="molecule type" value="Genomic_DNA"/>
</dbReference>
<sequence>MKPLHRFFTEHPATVGENYLQHLGSALSFAGPLLLAGACVFLHALLPFLFPRTASRIVIRLHARMVTNRARSPAVGR</sequence>
<keyword evidence="1" id="KW-1133">Transmembrane helix</keyword>
<proteinExistence type="predicted"/>
<gene>
    <name evidence="2" type="ORF">DW355_03300</name>
</gene>
<accession>A0A4P6UFU2</accession>
<reference evidence="2 3" key="1">
    <citation type="submission" date="2018-07" db="EMBL/GenBank/DDBJ databases">
        <title>Exploring interactions and the metabolic potential of the ultra-small soil bacteria Hylemonella gracilis.</title>
        <authorList>
            <person name="Tyc O."/>
            <person name="Kulkarni P."/>
            <person name="Gawehns F."/>
            <person name="Hundscheid M."/>
            <person name="Zweers H."/>
            <person name="Garbeva P."/>
        </authorList>
    </citation>
    <scope>NUCLEOTIDE SEQUENCE [LARGE SCALE GENOMIC DNA]</scope>
    <source>
        <strain evidence="2 3">NS1</strain>
    </source>
</reference>
<dbReference type="OrthoDB" id="8910249at2"/>
<organism evidence="2 3">
    <name type="scientific">Hylemonella gracilis</name>
    <dbReference type="NCBI Taxonomy" id="80880"/>
    <lineage>
        <taxon>Bacteria</taxon>
        <taxon>Pseudomonadati</taxon>
        <taxon>Pseudomonadota</taxon>
        <taxon>Betaproteobacteria</taxon>
        <taxon>Burkholderiales</taxon>
        <taxon>Comamonadaceae</taxon>
        <taxon>Hylemonella</taxon>
    </lineage>
</organism>